<dbReference type="Pfam" id="PF13561">
    <property type="entry name" value="adh_short_C2"/>
    <property type="match status" value="1"/>
</dbReference>
<dbReference type="InterPro" id="IPR002347">
    <property type="entry name" value="SDR_fam"/>
</dbReference>
<name>A0A2I2GGE0_9EURO</name>
<dbReference type="VEuPathDB" id="FungiDB:P170DRAFT_350288"/>
<sequence>MATSKPQTLTGKIAIVTGASRGIGAGIALDLAQRGAKVAITYTSDTSTAQAASLVHQINSLPNHQSTAESPSPVAIKIQSDLRDPSSASTIIQTTLAAFSTPHVDILVNNAAGDVNASLADISLPDYASVFDLNVRAPLLLAQSVLPVLRRPGRIVNVGSVGSRCGFAGLSLYCASKAALEGFTRCWAAELGASGHTVNAVNPGPVRTSLIDNIPQDLVQMQLKATPVENRMGEVEDVVPLVAWLAGEESRWVTGQVLSVSGGWAMY</sequence>
<dbReference type="SUPFAM" id="SSF51735">
    <property type="entry name" value="NAD(P)-binding Rossmann-fold domains"/>
    <property type="match status" value="1"/>
</dbReference>
<keyword evidence="5" id="KW-1185">Reference proteome</keyword>
<gene>
    <name evidence="4" type="ORF">P170DRAFT_350288</name>
</gene>
<dbReference type="PROSITE" id="PS00061">
    <property type="entry name" value="ADH_SHORT"/>
    <property type="match status" value="1"/>
</dbReference>
<dbReference type="STRING" id="1392250.A0A2I2GGE0"/>
<comment type="similarity">
    <text evidence="1">Belongs to the short-chain dehydrogenases/reductases (SDR) family.</text>
</comment>
<dbReference type="PANTHER" id="PTHR43639:SF1">
    <property type="entry name" value="SHORT-CHAIN DEHYDROGENASE_REDUCTASE FAMILY PROTEIN"/>
    <property type="match status" value="1"/>
</dbReference>
<evidence type="ECO:0000313" key="4">
    <source>
        <dbReference type="EMBL" id="PLB51942.1"/>
    </source>
</evidence>
<accession>A0A2I2GGE0</accession>
<reference evidence="4 5" key="1">
    <citation type="submission" date="2016-12" db="EMBL/GenBank/DDBJ databases">
        <title>The genomes of Aspergillus section Nigri reveals drivers in fungal speciation.</title>
        <authorList>
            <consortium name="DOE Joint Genome Institute"/>
            <person name="Vesth T.C."/>
            <person name="Nybo J."/>
            <person name="Theobald S."/>
            <person name="Brandl J."/>
            <person name="Frisvad J.C."/>
            <person name="Nielsen K.F."/>
            <person name="Lyhne E.K."/>
            <person name="Kogle M.E."/>
            <person name="Kuo A."/>
            <person name="Riley R."/>
            <person name="Clum A."/>
            <person name="Nolan M."/>
            <person name="Lipzen A."/>
            <person name="Salamov A."/>
            <person name="Henrissat B."/>
            <person name="Wiebenga A."/>
            <person name="De Vries R.P."/>
            <person name="Grigoriev I.V."/>
            <person name="Mortensen U.H."/>
            <person name="Andersen M.R."/>
            <person name="Baker S.E."/>
        </authorList>
    </citation>
    <scope>NUCLEOTIDE SEQUENCE [LARGE SCALE GENOMIC DNA]</scope>
    <source>
        <strain evidence="4 5">IBT 23096</strain>
    </source>
</reference>
<dbReference type="FunFam" id="3.40.50.720:FF:000374">
    <property type="entry name" value="3-oxoacyl-(Acyl-carrier-protein) reductase"/>
    <property type="match status" value="1"/>
</dbReference>
<dbReference type="Gene3D" id="3.40.50.720">
    <property type="entry name" value="NAD(P)-binding Rossmann-like Domain"/>
    <property type="match status" value="1"/>
</dbReference>
<keyword evidence="2" id="KW-0521">NADP</keyword>
<evidence type="ECO:0000313" key="5">
    <source>
        <dbReference type="Proteomes" id="UP000234275"/>
    </source>
</evidence>
<dbReference type="PRINTS" id="PR00080">
    <property type="entry name" value="SDRFAMILY"/>
</dbReference>
<dbReference type="GO" id="GO:0044550">
    <property type="term" value="P:secondary metabolite biosynthetic process"/>
    <property type="evidence" value="ECO:0007669"/>
    <property type="project" value="UniProtKB-ARBA"/>
</dbReference>
<dbReference type="AlphaFoldDB" id="A0A2I2GGE0"/>
<dbReference type="InterPro" id="IPR020904">
    <property type="entry name" value="Sc_DH/Rdtase_CS"/>
</dbReference>
<keyword evidence="3" id="KW-0560">Oxidoreductase</keyword>
<dbReference type="CDD" id="cd05233">
    <property type="entry name" value="SDR_c"/>
    <property type="match status" value="1"/>
</dbReference>
<dbReference type="Proteomes" id="UP000234275">
    <property type="component" value="Unassembled WGS sequence"/>
</dbReference>
<dbReference type="InterPro" id="IPR036291">
    <property type="entry name" value="NAD(P)-bd_dom_sf"/>
</dbReference>
<evidence type="ECO:0000256" key="2">
    <source>
        <dbReference type="ARBA" id="ARBA00022857"/>
    </source>
</evidence>
<dbReference type="RefSeq" id="XP_024707244.1">
    <property type="nucleotide sequence ID" value="XM_024843790.1"/>
</dbReference>
<proteinExistence type="inferred from homology"/>
<dbReference type="EMBL" id="MSFO01000002">
    <property type="protein sequence ID" value="PLB51942.1"/>
    <property type="molecule type" value="Genomic_DNA"/>
</dbReference>
<protein>
    <submittedName>
        <fullName evidence="4">NAD(P)-binding protein</fullName>
    </submittedName>
</protein>
<organism evidence="4 5">
    <name type="scientific">Aspergillus steynii IBT 23096</name>
    <dbReference type="NCBI Taxonomy" id="1392250"/>
    <lineage>
        <taxon>Eukaryota</taxon>
        <taxon>Fungi</taxon>
        <taxon>Dikarya</taxon>
        <taxon>Ascomycota</taxon>
        <taxon>Pezizomycotina</taxon>
        <taxon>Eurotiomycetes</taxon>
        <taxon>Eurotiomycetidae</taxon>
        <taxon>Eurotiales</taxon>
        <taxon>Aspergillaceae</taxon>
        <taxon>Aspergillus</taxon>
        <taxon>Aspergillus subgen. Circumdati</taxon>
    </lineage>
</organism>
<dbReference type="PANTHER" id="PTHR43639">
    <property type="entry name" value="OXIDOREDUCTASE, SHORT-CHAIN DEHYDROGENASE/REDUCTASE FAMILY (AFU_ORTHOLOGUE AFUA_5G02870)"/>
    <property type="match status" value="1"/>
</dbReference>
<evidence type="ECO:0000256" key="3">
    <source>
        <dbReference type="ARBA" id="ARBA00023002"/>
    </source>
</evidence>
<dbReference type="GeneID" id="36551490"/>
<evidence type="ECO:0000256" key="1">
    <source>
        <dbReference type="ARBA" id="ARBA00006484"/>
    </source>
</evidence>
<comment type="caution">
    <text evidence="4">The sequence shown here is derived from an EMBL/GenBank/DDBJ whole genome shotgun (WGS) entry which is preliminary data.</text>
</comment>
<dbReference type="OrthoDB" id="47007at2759"/>
<dbReference type="PRINTS" id="PR00081">
    <property type="entry name" value="GDHRDH"/>
</dbReference>
<dbReference type="GO" id="GO:0016491">
    <property type="term" value="F:oxidoreductase activity"/>
    <property type="evidence" value="ECO:0007669"/>
    <property type="project" value="UniProtKB-KW"/>
</dbReference>